<organism evidence="1 2">
    <name type="scientific">Araneus ventricosus</name>
    <name type="common">Orbweaver spider</name>
    <name type="synonym">Epeira ventricosa</name>
    <dbReference type="NCBI Taxonomy" id="182803"/>
    <lineage>
        <taxon>Eukaryota</taxon>
        <taxon>Metazoa</taxon>
        <taxon>Ecdysozoa</taxon>
        <taxon>Arthropoda</taxon>
        <taxon>Chelicerata</taxon>
        <taxon>Arachnida</taxon>
        <taxon>Araneae</taxon>
        <taxon>Araneomorphae</taxon>
        <taxon>Entelegynae</taxon>
        <taxon>Araneoidea</taxon>
        <taxon>Araneidae</taxon>
        <taxon>Araneus</taxon>
    </lineage>
</organism>
<dbReference type="Proteomes" id="UP000499080">
    <property type="component" value="Unassembled WGS sequence"/>
</dbReference>
<dbReference type="AlphaFoldDB" id="A0A4Y2JI20"/>
<evidence type="ECO:0000313" key="2">
    <source>
        <dbReference type="Proteomes" id="UP000499080"/>
    </source>
</evidence>
<dbReference type="EMBL" id="BGPR01003587">
    <property type="protein sequence ID" value="GBM89973.1"/>
    <property type="molecule type" value="Genomic_DNA"/>
</dbReference>
<name>A0A4Y2JI20_ARAVE</name>
<comment type="caution">
    <text evidence="1">The sequence shown here is derived from an EMBL/GenBank/DDBJ whole genome shotgun (WGS) entry which is preliminary data.</text>
</comment>
<keyword evidence="2" id="KW-1185">Reference proteome</keyword>
<gene>
    <name evidence="1" type="ORF">AVEN_120061_1</name>
</gene>
<sequence>MNTARYCDTLTKLMSSIGRKRPGLLSRGVLFLDDNARPHTARNKHLRTHPSPVMREIGSPGLEPRSFPVSFTFFLHRSRHYRDVTFLAMKRCNKL</sequence>
<accession>A0A4Y2JI20</accession>
<proteinExistence type="predicted"/>
<reference evidence="1 2" key="1">
    <citation type="journal article" date="2019" name="Sci. Rep.">
        <title>Orb-weaving spider Araneus ventricosus genome elucidates the spidroin gene catalogue.</title>
        <authorList>
            <person name="Kono N."/>
            <person name="Nakamura H."/>
            <person name="Ohtoshi R."/>
            <person name="Moran D.A.P."/>
            <person name="Shinohara A."/>
            <person name="Yoshida Y."/>
            <person name="Fujiwara M."/>
            <person name="Mori M."/>
            <person name="Tomita M."/>
            <person name="Arakawa K."/>
        </authorList>
    </citation>
    <scope>NUCLEOTIDE SEQUENCE [LARGE SCALE GENOMIC DNA]</scope>
</reference>
<protein>
    <recommendedName>
        <fullName evidence="3">Tc1-like transposase DDE domain-containing protein</fullName>
    </recommendedName>
</protein>
<dbReference type="InterPro" id="IPR036397">
    <property type="entry name" value="RNaseH_sf"/>
</dbReference>
<evidence type="ECO:0008006" key="3">
    <source>
        <dbReference type="Google" id="ProtNLM"/>
    </source>
</evidence>
<dbReference type="OrthoDB" id="6436943at2759"/>
<dbReference type="Gene3D" id="3.30.420.10">
    <property type="entry name" value="Ribonuclease H-like superfamily/Ribonuclease H"/>
    <property type="match status" value="1"/>
</dbReference>
<evidence type="ECO:0000313" key="1">
    <source>
        <dbReference type="EMBL" id="GBM89973.1"/>
    </source>
</evidence>
<dbReference type="GO" id="GO:0003676">
    <property type="term" value="F:nucleic acid binding"/>
    <property type="evidence" value="ECO:0007669"/>
    <property type="project" value="InterPro"/>
</dbReference>